<dbReference type="Gene3D" id="3.40.50.300">
    <property type="entry name" value="P-loop containing nucleotide triphosphate hydrolases"/>
    <property type="match status" value="1"/>
</dbReference>
<protein>
    <submittedName>
        <fullName evidence="7">ATP-binding cassette domain-containing protein</fullName>
    </submittedName>
</protein>
<evidence type="ECO:0000256" key="2">
    <source>
        <dbReference type="ARBA" id="ARBA00022741"/>
    </source>
</evidence>
<dbReference type="RefSeq" id="WP_160874221.1">
    <property type="nucleotide sequence ID" value="NZ_WUEK01000001.1"/>
</dbReference>
<feature type="domain" description="SpoVT-AbrB" evidence="6">
    <location>
        <begin position="261"/>
        <end position="304"/>
    </location>
</feature>
<reference evidence="7 8" key="1">
    <citation type="submission" date="2019-12" db="EMBL/GenBank/DDBJ databases">
        <authorList>
            <person name="Kun Z."/>
        </authorList>
    </citation>
    <scope>NUCLEOTIDE SEQUENCE [LARGE SCALE GENOMIC DNA]</scope>
    <source>
        <strain evidence="7 8">YIM 123512</strain>
    </source>
</reference>
<gene>
    <name evidence="7" type="ORF">GRQ65_00880</name>
</gene>
<keyword evidence="1" id="KW-0813">Transport</keyword>
<evidence type="ECO:0000256" key="3">
    <source>
        <dbReference type="ARBA" id="ARBA00022840"/>
    </source>
</evidence>
<dbReference type="SMART" id="SM00382">
    <property type="entry name" value="AAA"/>
    <property type="match status" value="1"/>
</dbReference>
<name>A0A6L7EWV9_9ACTN</name>
<dbReference type="CDD" id="cd03255">
    <property type="entry name" value="ABC_MJ0796_LolCDE_FtsE"/>
    <property type="match status" value="1"/>
</dbReference>
<dbReference type="GO" id="GO:0005524">
    <property type="term" value="F:ATP binding"/>
    <property type="evidence" value="ECO:0007669"/>
    <property type="project" value="UniProtKB-KW"/>
</dbReference>
<keyword evidence="4" id="KW-0238">DNA-binding</keyword>
<evidence type="ECO:0000313" key="8">
    <source>
        <dbReference type="Proteomes" id="UP000473325"/>
    </source>
</evidence>
<evidence type="ECO:0000256" key="1">
    <source>
        <dbReference type="ARBA" id="ARBA00022448"/>
    </source>
</evidence>
<dbReference type="Proteomes" id="UP000473325">
    <property type="component" value="Unassembled WGS sequence"/>
</dbReference>
<dbReference type="PROSITE" id="PS50893">
    <property type="entry name" value="ABC_TRANSPORTER_2"/>
    <property type="match status" value="1"/>
</dbReference>
<evidence type="ECO:0000313" key="7">
    <source>
        <dbReference type="EMBL" id="MXG88101.1"/>
    </source>
</evidence>
<evidence type="ECO:0000256" key="4">
    <source>
        <dbReference type="PROSITE-ProRule" id="PRU01076"/>
    </source>
</evidence>
<accession>A0A6L7EWV9</accession>
<dbReference type="InterPro" id="IPR003439">
    <property type="entry name" value="ABC_transporter-like_ATP-bd"/>
</dbReference>
<feature type="domain" description="ABC transporter" evidence="5">
    <location>
        <begin position="24"/>
        <end position="265"/>
    </location>
</feature>
<dbReference type="PROSITE" id="PS51740">
    <property type="entry name" value="SPOVT_ABRB"/>
    <property type="match status" value="1"/>
</dbReference>
<organism evidence="7 8">
    <name type="scientific">Nocardioides flavescens</name>
    <dbReference type="NCBI Taxonomy" id="2691959"/>
    <lineage>
        <taxon>Bacteria</taxon>
        <taxon>Bacillati</taxon>
        <taxon>Actinomycetota</taxon>
        <taxon>Actinomycetes</taxon>
        <taxon>Propionibacteriales</taxon>
        <taxon>Nocardioidaceae</taxon>
        <taxon>Nocardioides</taxon>
    </lineage>
</organism>
<dbReference type="Pfam" id="PF00005">
    <property type="entry name" value="ABC_tran"/>
    <property type="match status" value="1"/>
</dbReference>
<dbReference type="GO" id="GO:0003677">
    <property type="term" value="F:DNA binding"/>
    <property type="evidence" value="ECO:0007669"/>
    <property type="project" value="UniProtKB-UniRule"/>
</dbReference>
<dbReference type="InterPro" id="IPR007159">
    <property type="entry name" value="SpoVT-AbrB_dom"/>
</dbReference>
<sequence length="310" mass="33098">MAGVGLGLPAAPERAPEWGHDALVVCDNLVRIYQSEGIEVQALQGLDLLVHAGEMIALVGASGSGKSTLLQVLAGVDAPTAGRARVAGHDLLTLTRAERLHYRRHIVGFVRQQTARNLVPYLTGREVVDLPMSIAGTPRGERAERAEHLLTTLGVAHCADRRPDQMSGGEQQRVAIAVALANAPRVLLADEPTGELDSETAQEVFDALRTANRDLGATVVVVTHDPSVSGQVARTVAIRDGRTSSEVLRADGGGATLGPAEEYAVMDRAGRVQVPREFREALELTRRVRLALTGDHVEIRSDGHRDAETP</sequence>
<evidence type="ECO:0000259" key="6">
    <source>
        <dbReference type="PROSITE" id="PS51740"/>
    </source>
</evidence>
<dbReference type="PANTHER" id="PTHR24220">
    <property type="entry name" value="IMPORT ATP-BINDING PROTEIN"/>
    <property type="match status" value="1"/>
</dbReference>
<keyword evidence="2" id="KW-0547">Nucleotide-binding</keyword>
<keyword evidence="8" id="KW-1185">Reference proteome</keyword>
<dbReference type="InterPro" id="IPR017911">
    <property type="entry name" value="MacB-like_ATP-bd"/>
</dbReference>
<dbReference type="GO" id="GO:0022857">
    <property type="term" value="F:transmembrane transporter activity"/>
    <property type="evidence" value="ECO:0007669"/>
    <property type="project" value="TreeGrafter"/>
</dbReference>
<dbReference type="AlphaFoldDB" id="A0A6L7EWV9"/>
<dbReference type="InterPro" id="IPR003593">
    <property type="entry name" value="AAA+_ATPase"/>
</dbReference>
<dbReference type="InterPro" id="IPR017871">
    <property type="entry name" value="ABC_transporter-like_CS"/>
</dbReference>
<evidence type="ECO:0000259" key="5">
    <source>
        <dbReference type="PROSITE" id="PS50893"/>
    </source>
</evidence>
<dbReference type="GO" id="GO:0005886">
    <property type="term" value="C:plasma membrane"/>
    <property type="evidence" value="ECO:0007669"/>
    <property type="project" value="TreeGrafter"/>
</dbReference>
<proteinExistence type="predicted"/>
<keyword evidence="3 7" id="KW-0067">ATP-binding</keyword>
<dbReference type="SUPFAM" id="SSF52540">
    <property type="entry name" value="P-loop containing nucleoside triphosphate hydrolases"/>
    <property type="match status" value="1"/>
</dbReference>
<dbReference type="PANTHER" id="PTHR24220:SF685">
    <property type="entry name" value="ABC TRANSPORTER RELATED"/>
    <property type="match status" value="1"/>
</dbReference>
<dbReference type="GO" id="GO:0016887">
    <property type="term" value="F:ATP hydrolysis activity"/>
    <property type="evidence" value="ECO:0007669"/>
    <property type="project" value="InterPro"/>
</dbReference>
<dbReference type="InterPro" id="IPR027417">
    <property type="entry name" value="P-loop_NTPase"/>
</dbReference>
<dbReference type="InterPro" id="IPR015854">
    <property type="entry name" value="ABC_transpr_LolD-like"/>
</dbReference>
<comment type="caution">
    <text evidence="7">The sequence shown here is derived from an EMBL/GenBank/DDBJ whole genome shotgun (WGS) entry which is preliminary data.</text>
</comment>
<dbReference type="PROSITE" id="PS00211">
    <property type="entry name" value="ABC_TRANSPORTER_1"/>
    <property type="match status" value="1"/>
</dbReference>
<dbReference type="EMBL" id="WUEK01000001">
    <property type="protein sequence ID" value="MXG88101.1"/>
    <property type="molecule type" value="Genomic_DNA"/>
</dbReference>